<comment type="caution">
    <text evidence="5">The sequence shown here is derived from an EMBL/GenBank/DDBJ whole genome shotgun (WGS) entry which is preliminary data.</text>
</comment>
<sequence>MDKTDSKLVLPCPSALSPSQVSVVFDPSYDRIPYPDTELENSVFEYGGYTLSNRAGSEQDLHACLHLGLTDYRIFMGTNLNPLWDKFLLPSEDDPKQCQHTSSPLGNSAIVETSDQKIEVLQRSYNVVEFPRHFVFPGGHPELKQRRSSNFESVYVWTNQQLSKRSTEIVQIAEAGSSITDVLGR</sequence>
<evidence type="ECO:0000256" key="2">
    <source>
        <dbReference type="ARBA" id="ARBA00022723"/>
    </source>
</evidence>
<evidence type="ECO:0000256" key="3">
    <source>
        <dbReference type="ARBA" id="ARBA00022801"/>
    </source>
</evidence>
<keyword evidence="3" id="KW-0378">Hydrolase</keyword>
<keyword evidence="2" id="KW-0479">Metal-binding</keyword>
<gene>
    <name evidence="5" type="ORF">H0E87_001759</name>
</gene>
<comment type="cofactor">
    <cofactor evidence="1">
        <name>Mg(2+)</name>
        <dbReference type="ChEBI" id="CHEBI:18420"/>
    </cofactor>
</comment>
<evidence type="ECO:0000313" key="5">
    <source>
        <dbReference type="EMBL" id="KAH8520439.1"/>
    </source>
</evidence>
<evidence type="ECO:0000256" key="4">
    <source>
        <dbReference type="ARBA" id="ARBA00022842"/>
    </source>
</evidence>
<evidence type="ECO:0000313" key="6">
    <source>
        <dbReference type="Proteomes" id="UP000807159"/>
    </source>
</evidence>
<dbReference type="PANTHER" id="PTHR31835">
    <property type="entry name" value="URIDINE DIPHOSPHATE GLUCOSE PYROPHOSPHATASE"/>
    <property type="match status" value="1"/>
</dbReference>
<organism evidence="5 6">
    <name type="scientific">Populus deltoides</name>
    <name type="common">Eastern poplar</name>
    <name type="synonym">Eastern cottonwood</name>
    <dbReference type="NCBI Taxonomy" id="3696"/>
    <lineage>
        <taxon>Eukaryota</taxon>
        <taxon>Viridiplantae</taxon>
        <taxon>Streptophyta</taxon>
        <taxon>Embryophyta</taxon>
        <taxon>Tracheophyta</taxon>
        <taxon>Spermatophyta</taxon>
        <taxon>Magnoliopsida</taxon>
        <taxon>eudicotyledons</taxon>
        <taxon>Gunneridae</taxon>
        <taxon>Pentapetalae</taxon>
        <taxon>rosids</taxon>
        <taxon>fabids</taxon>
        <taxon>Malpighiales</taxon>
        <taxon>Salicaceae</taxon>
        <taxon>Saliceae</taxon>
        <taxon>Populus</taxon>
    </lineage>
</organism>
<proteinExistence type="predicted"/>
<dbReference type="Proteomes" id="UP000807159">
    <property type="component" value="Chromosome 1"/>
</dbReference>
<evidence type="ECO:0000256" key="1">
    <source>
        <dbReference type="ARBA" id="ARBA00001946"/>
    </source>
</evidence>
<dbReference type="AlphaFoldDB" id="A0A8T2ZT00"/>
<reference evidence="5" key="1">
    <citation type="journal article" date="2021" name="J. Hered.">
        <title>Genome Assembly of Salicaceae Populus deltoides (Eastern Cottonwood) I-69 Based on Nanopore Sequencing and Hi-C Technologies.</title>
        <authorList>
            <person name="Bai S."/>
            <person name="Wu H."/>
            <person name="Zhang J."/>
            <person name="Pan Z."/>
            <person name="Zhao W."/>
            <person name="Li Z."/>
            <person name="Tong C."/>
        </authorList>
    </citation>
    <scope>NUCLEOTIDE SEQUENCE</scope>
    <source>
        <tissue evidence="5">Leaf</tissue>
    </source>
</reference>
<dbReference type="GO" id="GO:0052751">
    <property type="term" value="F:GDP-mannose hydrolase activity"/>
    <property type="evidence" value="ECO:0007669"/>
    <property type="project" value="TreeGrafter"/>
</dbReference>
<name>A0A8T2ZT00_POPDE</name>
<dbReference type="PANTHER" id="PTHR31835:SF1">
    <property type="entry name" value="URIDINE DIPHOSPHATE GLUCOSE PYROPHOSPHATASE NUDT22"/>
    <property type="match status" value="1"/>
</dbReference>
<dbReference type="InterPro" id="IPR055295">
    <property type="entry name" value="NUDT22/NUDT9-like"/>
</dbReference>
<keyword evidence="6" id="KW-1185">Reference proteome</keyword>
<keyword evidence="4" id="KW-0460">Magnesium</keyword>
<protein>
    <submittedName>
        <fullName evidence="5">Uncharacterized protein</fullName>
    </submittedName>
</protein>
<dbReference type="EMBL" id="JACEGQ020000001">
    <property type="protein sequence ID" value="KAH8520439.1"/>
    <property type="molecule type" value="Genomic_DNA"/>
</dbReference>
<dbReference type="GO" id="GO:0046872">
    <property type="term" value="F:metal ion binding"/>
    <property type="evidence" value="ECO:0007669"/>
    <property type="project" value="UniProtKB-KW"/>
</dbReference>
<accession>A0A8T2ZT00</accession>